<dbReference type="OrthoDB" id="267955at2759"/>
<accession>A0A836HMD8</accession>
<name>A0A836HMD8_9TRYP</name>
<gene>
    <name evidence="2" type="ORF">LSCM1_08037</name>
</gene>
<reference evidence="3" key="1">
    <citation type="journal article" date="2021" name="Microbiol. Resour. Announc.">
        <title>LGAAP: Leishmaniinae Genome Assembly and Annotation Pipeline.</title>
        <authorList>
            <person name="Almutairi H."/>
            <person name="Urbaniak M.D."/>
            <person name="Bates M.D."/>
            <person name="Jariyapan N."/>
            <person name="Kwakye-Nuako G."/>
            <person name="Thomaz-Soccol V."/>
            <person name="Al-Salem W.S."/>
            <person name="Dillon R.J."/>
            <person name="Bates P.A."/>
            <person name="Gatherer D."/>
        </authorList>
    </citation>
    <scope>NUCLEOTIDE SEQUENCE [LARGE SCALE GENOMIC DNA]</scope>
</reference>
<organism evidence="2 3">
    <name type="scientific">Leishmania martiniquensis</name>
    <dbReference type="NCBI Taxonomy" id="1580590"/>
    <lineage>
        <taxon>Eukaryota</taxon>
        <taxon>Discoba</taxon>
        <taxon>Euglenozoa</taxon>
        <taxon>Kinetoplastea</taxon>
        <taxon>Metakinetoplastina</taxon>
        <taxon>Trypanosomatida</taxon>
        <taxon>Trypanosomatidae</taxon>
        <taxon>Leishmaniinae</taxon>
        <taxon>Leishmania</taxon>
    </lineage>
</organism>
<sequence length="172" mass="17207">MGRRRKGGGRGNSIATAKDSPQDSETPTPTPTPPPAVIGTDGASATRAVAEAAVKPADPVTVMPSIEPAWRPAGAEVAAASAPNTADAVAALNAYAYQSTLNATAAGVVVEDDADDTDAAQPVYSTPSASAPHASGKKVAFVTSAATATPLHDEKLREARCVESACAHCAVM</sequence>
<reference evidence="3" key="2">
    <citation type="journal article" date="2021" name="Sci. Data">
        <title>Chromosome-scale genome sequencing, assembly and annotation of six genomes from subfamily Leishmaniinae.</title>
        <authorList>
            <person name="Almutairi H."/>
            <person name="Urbaniak M.D."/>
            <person name="Bates M.D."/>
            <person name="Jariyapan N."/>
            <person name="Kwakye-Nuako G."/>
            <person name="Thomaz Soccol V."/>
            <person name="Al-Salem W.S."/>
            <person name="Dillon R.J."/>
            <person name="Bates P.A."/>
            <person name="Gatherer D."/>
        </authorList>
    </citation>
    <scope>NUCLEOTIDE SEQUENCE [LARGE SCALE GENOMIC DNA]</scope>
</reference>
<feature type="region of interest" description="Disordered" evidence="1">
    <location>
        <begin position="1"/>
        <end position="48"/>
    </location>
</feature>
<dbReference type="KEGG" id="lmat:92517893"/>
<evidence type="ECO:0000313" key="2">
    <source>
        <dbReference type="EMBL" id="KAG5486780.1"/>
    </source>
</evidence>
<dbReference type="RefSeq" id="XP_067181237.1">
    <property type="nucleotide sequence ID" value="XM_067325381.1"/>
</dbReference>
<dbReference type="Proteomes" id="UP000673552">
    <property type="component" value="Unassembled WGS sequence"/>
</dbReference>
<dbReference type="GeneID" id="92517893"/>
<comment type="caution">
    <text evidence="2">The sequence shown here is derived from an EMBL/GenBank/DDBJ whole genome shotgun (WGS) entry which is preliminary data.</text>
</comment>
<evidence type="ECO:0000313" key="3">
    <source>
        <dbReference type="Proteomes" id="UP000673552"/>
    </source>
</evidence>
<protein>
    <submittedName>
        <fullName evidence="2">Uncharacterized protein</fullName>
    </submittedName>
</protein>
<evidence type="ECO:0000256" key="1">
    <source>
        <dbReference type="SAM" id="MobiDB-lite"/>
    </source>
</evidence>
<dbReference type="AlphaFoldDB" id="A0A836HMD8"/>
<dbReference type="EMBL" id="JAFEUZ010000006">
    <property type="protein sequence ID" value="KAG5486780.1"/>
    <property type="molecule type" value="Genomic_DNA"/>
</dbReference>
<keyword evidence="3" id="KW-1185">Reference proteome</keyword>
<proteinExistence type="predicted"/>